<comment type="caution">
    <text evidence="1">The sequence shown here is derived from an EMBL/GenBank/DDBJ whole genome shotgun (WGS) entry which is preliminary data.</text>
</comment>
<name>A0ACC3TKG2_9ASCO</name>
<evidence type="ECO:0000313" key="1">
    <source>
        <dbReference type="EMBL" id="KAK9321371.1"/>
    </source>
</evidence>
<sequence length="143" mass="15357">MPAFDVFRELKSRLAFVAALASIGSMGFGFYNGSGGALGISEFKTAFGKPNPVTGAYALPSSYTSAGTDLGSTGIILGGLIEFAPYCARSLGRRASFLRTSDIALHRNHHPSHHHRFILAVGSSAKLSHVQEFGWLQILFHFI</sequence>
<accession>A0ACC3TKG2</accession>
<gene>
    <name evidence="1" type="ORF">V1517DRAFT_374798</name>
</gene>
<proteinExistence type="predicted"/>
<dbReference type="Proteomes" id="UP001489719">
    <property type="component" value="Unassembled WGS sequence"/>
</dbReference>
<dbReference type="EMBL" id="MU970100">
    <property type="protein sequence ID" value="KAK9321371.1"/>
    <property type="molecule type" value="Genomic_DNA"/>
</dbReference>
<evidence type="ECO:0000313" key="2">
    <source>
        <dbReference type="Proteomes" id="UP001489719"/>
    </source>
</evidence>
<reference evidence="2" key="1">
    <citation type="journal article" date="2024" name="Front. Bioeng. Biotechnol.">
        <title>Genome-scale model development and genomic sequencing of the oleaginous clade Lipomyces.</title>
        <authorList>
            <person name="Czajka J.J."/>
            <person name="Han Y."/>
            <person name="Kim J."/>
            <person name="Mondo S.J."/>
            <person name="Hofstad B.A."/>
            <person name="Robles A."/>
            <person name="Haridas S."/>
            <person name="Riley R."/>
            <person name="LaButti K."/>
            <person name="Pangilinan J."/>
            <person name="Andreopoulos W."/>
            <person name="Lipzen A."/>
            <person name="Yan J."/>
            <person name="Wang M."/>
            <person name="Ng V."/>
            <person name="Grigoriev I.V."/>
            <person name="Spatafora J.W."/>
            <person name="Magnuson J.K."/>
            <person name="Baker S.E."/>
            <person name="Pomraning K.R."/>
        </authorList>
    </citation>
    <scope>NUCLEOTIDE SEQUENCE [LARGE SCALE GENOMIC DNA]</scope>
    <source>
        <strain evidence="2">CBS 10300</strain>
    </source>
</reference>
<organism evidence="1 2">
    <name type="scientific">Lipomyces orientalis</name>
    <dbReference type="NCBI Taxonomy" id="1233043"/>
    <lineage>
        <taxon>Eukaryota</taxon>
        <taxon>Fungi</taxon>
        <taxon>Dikarya</taxon>
        <taxon>Ascomycota</taxon>
        <taxon>Saccharomycotina</taxon>
        <taxon>Lipomycetes</taxon>
        <taxon>Lipomycetales</taxon>
        <taxon>Lipomycetaceae</taxon>
        <taxon>Lipomyces</taxon>
    </lineage>
</organism>
<keyword evidence="2" id="KW-1185">Reference proteome</keyword>
<protein>
    <submittedName>
        <fullName evidence="1">Uncharacterized protein</fullName>
    </submittedName>
</protein>